<organism evidence="1 2">
    <name type="scientific">Meloidogyne enterolobii</name>
    <name type="common">Root-knot nematode worm</name>
    <name type="synonym">Meloidogyne mayaguensis</name>
    <dbReference type="NCBI Taxonomy" id="390850"/>
    <lineage>
        <taxon>Eukaryota</taxon>
        <taxon>Metazoa</taxon>
        <taxon>Ecdysozoa</taxon>
        <taxon>Nematoda</taxon>
        <taxon>Chromadorea</taxon>
        <taxon>Rhabditida</taxon>
        <taxon>Tylenchina</taxon>
        <taxon>Tylenchomorpha</taxon>
        <taxon>Tylenchoidea</taxon>
        <taxon>Meloidogynidae</taxon>
        <taxon>Meloidogyninae</taxon>
        <taxon>Meloidogyne</taxon>
    </lineage>
</organism>
<gene>
    <name evidence="1" type="ORF">MENTE1834_LOCUS32459</name>
</gene>
<protein>
    <submittedName>
        <fullName evidence="1">Uncharacterized protein</fullName>
    </submittedName>
</protein>
<reference evidence="1" key="1">
    <citation type="submission" date="2023-11" db="EMBL/GenBank/DDBJ databases">
        <authorList>
            <person name="Poullet M."/>
        </authorList>
    </citation>
    <scope>NUCLEOTIDE SEQUENCE</scope>
    <source>
        <strain evidence="1">E1834</strain>
    </source>
</reference>
<sequence>MRGKTKHTGQKKYECFVCPSPSVFCLSVFVRVFSSVFVRACLSESVCVFVCPLI</sequence>
<evidence type="ECO:0000313" key="2">
    <source>
        <dbReference type="Proteomes" id="UP001497535"/>
    </source>
</evidence>
<dbReference type="EMBL" id="CAVMJV010000056">
    <property type="protein sequence ID" value="CAK5085030.1"/>
    <property type="molecule type" value="Genomic_DNA"/>
</dbReference>
<evidence type="ECO:0000313" key="1">
    <source>
        <dbReference type="EMBL" id="CAK5085030.1"/>
    </source>
</evidence>
<keyword evidence="2" id="KW-1185">Reference proteome</keyword>
<proteinExistence type="predicted"/>
<dbReference type="Proteomes" id="UP001497535">
    <property type="component" value="Unassembled WGS sequence"/>
</dbReference>
<name>A0ACB1A4D8_MELEN</name>
<comment type="caution">
    <text evidence="1">The sequence shown here is derived from an EMBL/GenBank/DDBJ whole genome shotgun (WGS) entry which is preliminary data.</text>
</comment>
<accession>A0ACB1A4D8</accession>